<evidence type="ECO:0000313" key="10">
    <source>
        <dbReference type="Proteomes" id="UP000000267"/>
    </source>
</evidence>
<name>A7TFP3_VANPO</name>
<evidence type="ECO:0000256" key="2">
    <source>
        <dbReference type="ARBA" id="ARBA00009950"/>
    </source>
</evidence>
<dbReference type="InterPro" id="IPR008506">
    <property type="entry name" value="SND2/TMEM208"/>
</dbReference>
<keyword evidence="6 8" id="KW-0472">Membrane</keyword>
<dbReference type="GeneID" id="5547167"/>
<comment type="subcellular location">
    <subcellularLocation>
        <location evidence="1">Endoplasmic reticulum membrane</location>
        <topology evidence="1">Multi-pass membrane protein</topology>
    </subcellularLocation>
</comment>
<dbReference type="STRING" id="436907.A7TFP3"/>
<protein>
    <submittedName>
        <fullName evidence="9">Uncharacterized protein</fullName>
    </submittedName>
</protein>
<evidence type="ECO:0000256" key="1">
    <source>
        <dbReference type="ARBA" id="ARBA00004477"/>
    </source>
</evidence>
<evidence type="ECO:0000256" key="5">
    <source>
        <dbReference type="ARBA" id="ARBA00022989"/>
    </source>
</evidence>
<organism evidence="10">
    <name type="scientific">Vanderwaltozyma polyspora (strain ATCC 22028 / DSM 70294 / BCRC 21397 / CBS 2163 / NBRC 10782 / NRRL Y-8283 / UCD 57-17)</name>
    <name type="common">Kluyveromyces polysporus</name>
    <dbReference type="NCBI Taxonomy" id="436907"/>
    <lineage>
        <taxon>Eukaryota</taxon>
        <taxon>Fungi</taxon>
        <taxon>Dikarya</taxon>
        <taxon>Ascomycota</taxon>
        <taxon>Saccharomycotina</taxon>
        <taxon>Saccharomycetes</taxon>
        <taxon>Saccharomycetales</taxon>
        <taxon>Saccharomycetaceae</taxon>
        <taxon>Vanderwaltozyma</taxon>
    </lineage>
</organism>
<accession>A7TFP3</accession>
<dbReference type="eggNOG" id="KOG3269">
    <property type="taxonomic scope" value="Eukaryota"/>
</dbReference>
<evidence type="ECO:0000256" key="4">
    <source>
        <dbReference type="ARBA" id="ARBA00022824"/>
    </source>
</evidence>
<keyword evidence="4" id="KW-0256">Endoplasmic reticulum</keyword>
<evidence type="ECO:0000256" key="6">
    <source>
        <dbReference type="ARBA" id="ARBA00023136"/>
    </source>
</evidence>
<evidence type="ECO:0000256" key="8">
    <source>
        <dbReference type="SAM" id="Phobius"/>
    </source>
</evidence>
<dbReference type="OrthoDB" id="10012212at2759"/>
<reference evidence="9 10" key="1">
    <citation type="journal article" date="2007" name="Proc. Natl. Acad. Sci. U.S.A.">
        <title>Independent sorting-out of thousands of duplicated gene pairs in two yeast species descended from a whole-genome duplication.</title>
        <authorList>
            <person name="Scannell D.R."/>
            <person name="Frank A.C."/>
            <person name="Conant G.C."/>
            <person name="Byrne K.P."/>
            <person name="Woolfit M."/>
            <person name="Wolfe K.H."/>
        </authorList>
    </citation>
    <scope>NUCLEOTIDE SEQUENCE [LARGE SCALE GENOMIC DNA]</scope>
    <source>
        <strain evidence="10">ATCC 22028 / DSM 70294 / BCRC 21397 / CBS 2163 / NBRC 10782 / NRRL Y-8283 / UCD 57-17</strain>
    </source>
</reference>
<keyword evidence="3 8" id="KW-0812">Transmembrane</keyword>
<dbReference type="GO" id="GO:0006624">
    <property type="term" value="P:vacuolar protein processing"/>
    <property type="evidence" value="ECO:0007669"/>
    <property type="project" value="EnsemblFungi"/>
</dbReference>
<dbReference type="PANTHER" id="PTHR13505">
    <property type="entry name" value="TRANSMEMBRANE PROTEIN 208"/>
    <property type="match status" value="1"/>
</dbReference>
<feature type="region of interest" description="Disordered" evidence="7">
    <location>
        <begin position="157"/>
        <end position="190"/>
    </location>
</feature>
<dbReference type="Pfam" id="PF05620">
    <property type="entry name" value="TMEM208_SND2"/>
    <property type="match status" value="1"/>
</dbReference>
<feature type="compositionally biased region" description="Polar residues" evidence="7">
    <location>
        <begin position="157"/>
        <end position="170"/>
    </location>
</feature>
<keyword evidence="5 8" id="KW-1133">Transmembrane helix</keyword>
<dbReference type="Proteomes" id="UP000000267">
    <property type="component" value="Unassembled WGS sequence"/>
</dbReference>
<feature type="transmembrane region" description="Helical" evidence="8">
    <location>
        <begin position="43"/>
        <end position="61"/>
    </location>
</feature>
<evidence type="ECO:0000256" key="7">
    <source>
        <dbReference type="SAM" id="MobiDB-lite"/>
    </source>
</evidence>
<dbReference type="AlphaFoldDB" id="A7TFP3"/>
<dbReference type="InParanoid" id="A7TFP3"/>
<proteinExistence type="inferred from homology"/>
<feature type="transmembrane region" description="Helical" evidence="8">
    <location>
        <begin position="20"/>
        <end position="37"/>
    </location>
</feature>
<sequence>MAGKATKKQAQSNNDILNNLYKISIPIVFLAYLRMFLSNYNNTWITLTLLHLPMFACIYILDKSGRPIYEIEESTNGQKSKKKLIRQGMDLSQEGGLTEYMFDIIYLSLFSDFGKILFNTNKVWYISLTVIPIYVGYKLYGLKNQFFGNKNLNQGASSTETTNDADSNNAKSKRQLKREKRGDKVQVKYR</sequence>
<evidence type="ECO:0000256" key="3">
    <source>
        <dbReference type="ARBA" id="ARBA00022692"/>
    </source>
</evidence>
<evidence type="ECO:0000313" key="9">
    <source>
        <dbReference type="EMBL" id="EDO18851.1"/>
    </source>
</evidence>
<keyword evidence="10" id="KW-1185">Reference proteome</keyword>
<gene>
    <name evidence="9" type="ORF">Kpol_1023p20</name>
</gene>
<dbReference type="FunCoup" id="A7TFP3">
    <property type="interactions" value="149"/>
</dbReference>
<dbReference type="PANTHER" id="PTHR13505:SF7">
    <property type="entry name" value="TRANSMEMBRANE PROTEIN 208"/>
    <property type="match status" value="1"/>
</dbReference>
<dbReference type="OMA" id="GLKNQFF"/>
<dbReference type="RefSeq" id="XP_001646709.1">
    <property type="nucleotide sequence ID" value="XM_001646659.1"/>
</dbReference>
<dbReference type="KEGG" id="vpo:Kpol_1023p20"/>
<dbReference type="PhylomeDB" id="A7TFP3"/>
<dbReference type="EMBL" id="DS480384">
    <property type="protein sequence ID" value="EDO18851.1"/>
    <property type="molecule type" value="Genomic_DNA"/>
</dbReference>
<dbReference type="GO" id="GO:0005773">
    <property type="term" value="C:vacuole"/>
    <property type="evidence" value="ECO:0007669"/>
    <property type="project" value="GOC"/>
</dbReference>
<comment type="similarity">
    <text evidence="2">Belongs to the TMEM208 family.</text>
</comment>
<feature type="compositionally biased region" description="Basic and acidic residues" evidence="7">
    <location>
        <begin position="180"/>
        <end position="190"/>
    </location>
</feature>
<dbReference type="GO" id="GO:0005789">
    <property type="term" value="C:endoplasmic reticulum membrane"/>
    <property type="evidence" value="ECO:0007669"/>
    <property type="project" value="UniProtKB-SubCell"/>
</dbReference>
<dbReference type="HOGENOM" id="CLU_094308_1_1_1"/>